<feature type="region of interest" description="Disordered" evidence="1">
    <location>
        <begin position="129"/>
        <end position="191"/>
    </location>
</feature>
<dbReference type="AlphaFoldDB" id="A0A9D4SQS7"/>
<feature type="region of interest" description="Disordered" evidence="1">
    <location>
        <begin position="616"/>
        <end position="646"/>
    </location>
</feature>
<evidence type="ECO:0008006" key="4">
    <source>
        <dbReference type="Google" id="ProtNLM"/>
    </source>
</evidence>
<gene>
    <name evidence="2" type="ORF">HPB52_011098</name>
</gene>
<sequence length="646" mass="71475">METTLLSTLTPLRPFAATAAPRRRNGASPALRSLDAFVRAGAILALSAEGLQPYVGIRSEDILTEFSELPVHDMDSQHANTAPGAPSAEIEMTDSESPLPFDSTSGRTLDALGPWREVISRRKLKKNIADAVPTPLTQQSTSSPPSKSSSVPETSHQRQQTHQSTSQLPLERSKPRKPPVRRPTPPLPEDHYKVIYRPRTGLKLSSWTDEKISEGIARASGYAFREFCANVITQTQWRQNLIITSTGDEDYALKLAEVTSIQFGTTTYEITPYIKPVPGTVRGVVHGVTPGTTEERLLELLAANDNCTILHARMLGRSSSAVITFEGPHVPFYVKVASSFTRCRPYRKSVQLCKACGNIGHRQDVCPNPDTGVCNKCAKQHVDPNHQCESTCQLCGLPHETASRECRNKLKPAPPPLHIRERSQSRQKGCAHNPSEPSSSMPPRSRSESYTPSGEPNKRGTSTERKGDQQKLSWAEVAADATHSPTQCKNAAPTSSSRYEDEITTLRRQNEDLKRQLEEQERRAQMREANLERKLDALMQQIEQQQKAPTASPLKHAVNPDALKTLETGFEARLETAMEAMMTKVTAIVQTVVQSLKLEIAQMGEGLSQRVVTLEREKEHARKKPKYPAREAQIQETLGSQNGGEK</sequence>
<feature type="compositionally biased region" description="Polar residues" evidence="1">
    <location>
        <begin position="483"/>
        <end position="497"/>
    </location>
</feature>
<accession>A0A9D4SQS7</accession>
<dbReference type="Proteomes" id="UP000821837">
    <property type="component" value="Unassembled WGS sequence"/>
</dbReference>
<reference evidence="2" key="2">
    <citation type="submission" date="2021-09" db="EMBL/GenBank/DDBJ databases">
        <authorList>
            <person name="Jia N."/>
            <person name="Wang J."/>
            <person name="Shi W."/>
            <person name="Du L."/>
            <person name="Sun Y."/>
            <person name="Zhan W."/>
            <person name="Jiang J."/>
            <person name="Wang Q."/>
            <person name="Zhang B."/>
            <person name="Ji P."/>
            <person name="Sakyi L.B."/>
            <person name="Cui X."/>
            <person name="Yuan T."/>
            <person name="Jiang B."/>
            <person name="Yang W."/>
            <person name="Lam T.T.-Y."/>
            <person name="Chang Q."/>
            <person name="Ding S."/>
            <person name="Wang X."/>
            <person name="Zhu J."/>
            <person name="Ruan X."/>
            <person name="Zhao L."/>
            <person name="Wei J."/>
            <person name="Que T."/>
            <person name="Du C."/>
            <person name="Cheng J."/>
            <person name="Dai P."/>
            <person name="Han X."/>
            <person name="Huang E."/>
            <person name="Gao Y."/>
            <person name="Liu J."/>
            <person name="Shao H."/>
            <person name="Ye R."/>
            <person name="Li L."/>
            <person name="Wei W."/>
            <person name="Wang X."/>
            <person name="Wang C."/>
            <person name="Huo Q."/>
            <person name="Li W."/>
            <person name="Guo W."/>
            <person name="Chen H."/>
            <person name="Chen S."/>
            <person name="Zhou L."/>
            <person name="Zhou L."/>
            <person name="Ni X."/>
            <person name="Tian J."/>
            <person name="Zhou Y."/>
            <person name="Sheng Y."/>
            <person name="Liu T."/>
            <person name="Pan Y."/>
            <person name="Xia L."/>
            <person name="Li J."/>
            <person name="Zhao F."/>
            <person name="Cao W."/>
        </authorList>
    </citation>
    <scope>NUCLEOTIDE SEQUENCE</scope>
    <source>
        <strain evidence="2">Rsan-2018</strain>
        <tissue evidence="2">Larvae</tissue>
    </source>
</reference>
<evidence type="ECO:0000313" key="3">
    <source>
        <dbReference type="Proteomes" id="UP000821837"/>
    </source>
</evidence>
<evidence type="ECO:0000256" key="1">
    <source>
        <dbReference type="SAM" id="MobiDB-lite"/>
    </source>
</evidence>
<feature type="compositionally biased region" description="Low complexity" evidence="1">
    <location>
        <begin position="133"/>
        <end position="167"/>
    </location>
</feature>
<organism evidence="2 3">
    <name type="scientific">Rhipicephalus sanguineus</name>
    <name type="common">Brown dog tick</name>
    <name type="synonym">Ixodes sanguineus</name>
    <dbReference type="NCBI Taxonomy" id="34632"/>
    <lineage>
        <taxon>Eukaryota</taxon>
        <taxon>Metazoa</taxon>
        <taxon>Ecdysozoa</taxon>
        <taxon>Arthropoda</taxon>
        <taxon>Chelicerata</taxon>
        <taxon>Arachnida</taxon>
        <taxon>Acari</taxon>
        <taxon>Parasitiformes</taxon>
        <taxon>Ixodida</taxon>
        <taxon>Ixodoidea</taxon>
        <taxon>Ixodidae</taxon>
        <taxon>Rhipicephalinae</taxon>
        <taxon>Rhipicephalus</taxon>
        <taxon>Rhipicephalus</taxon>
    </lineage>
</organism>
<feature type="compositionally biased region" description="Low complexity" evidence="1">
    <location>
        <begin position="434"/>
        <end position="444"/>
    </location>
</feature>
<name>A0A9D4SQS7_RHISA</name>
<comment type="caution">
    <text evidence="2">The sequence shown here is derived from an EMBL/GenBank/DDBJ whole genome shotgun (WGS) entry which is preliminary data.</text>
</comment>
<feature type="region of interest" description="Disordered" evidence="1">
    <location>
        <begin position="407"/>
        <end position="502"/>
    </location>
</feature>
<dbReference type="EMBL" id="JABSTV010001253">
    <property type="protein sequence ID" value="KAH7943735.1"/>
    <property type="molecule type" value="Genomic_DNA"/>
</dbReference>
<reference evidence="2" key="1">
    <citation type="journal article" date="2020" name="Cell">
        <title>Large-Scale Comparative Analyses of Tick Genomes Elucidate Their Genetic Diversity and Vector Capacities.</title>
        <authorList>
            <consortium name="Tick Genome and Microbiome Consortium (TIGMIC)"/>
            <person name="Jia N."/>
            <person name="Wang J."/>
            <person name="Shi W."/>
            <person name="Du L."/>
            <person name="Sun Y."/>
            <person name="Zhan W."/>
            <person name="Jiang J.F."/>
            <person name="Wang Q."/>
            <person name="Zhang B."/>
            <person name="Ji P."/>
            <person name="Bell-Sakyi L."/>
            <person name="Cui X.M."/>
            <person name="Yuan T.T."/>
            <person name="Jiang B.G."/>
            <person name="Yang W.F."/>
            <person name="Lam T.T."/>
            <person name="Chang Q.C."/>
            <person name="Ding S.J."/>
            <person name="Wang X.J."/>
            <person name="Zhu J.G."/>
            <person name="Ruan X.D."/>
            <person name="Zhao L."/>
            <person name="Wei J.T."/>
            <person name="Ye R.Z."/>
            <person name="Que T.C."/>
            <person name="Du C.H."/>
            <person name="Zhou Y.H."/>
            <person name="Cheng J.X."/>
            <person name="Dai P.F."/>
            <person name="Guo W.B."/>
            <person name="Han X.H."/>
            <person name="Huang E.J."/>
            <person name="Li L.F."/>
            <person name="Wei W."/>
            <person name="Gao Y.C."/>
            <person name="Liu J.Z."/>
            <person name="Shao H.Z."/>
            <person name="Wang X."/>
            <person name="Wang C.C."/>
            <person name="Yang T.C."/>
            <person name="Huo Q.B."/>
            <person name="Li W."/>
            <person name="Chen H.Y."/>
            <person name="Chen S.E."/>
            <person name="Zhou L.G."/>
            <person name="Ni X.B."/>
            <person name="Tian J.H."/>
            <person name="Sheng Y."/>
            <person name="Liu T."/>
            <person name="Pan Y.S."/>
            <person name="Xia L.Y."/>
            <person name="Li J."/>
            <person name="Zhao F."/>
            <person name="Cao W.C."/>
        </authorList>
    </citation>
    <scope>NUCLEOTIDE SEQUENCE</scope>
    <source>
        <strain evidence="2">Rsan-2018</strain>
    </source>
</reference>
<feature type="compositionally biased region" description="Basic and acidic residues" evidence="1">
    <location>
        <begin position="456"/>
        <end position="469"/>
    </location>
</feature>
<proteinExistence type="predicted"/>
<protein>
    <recommendedName>
        <fullName evidence="4">CCHC-type domain-containing protein</fullName>
    </recommendedName>
</protein>
<evidence type="ECO:0000313" key="2">
    <source>
        <dbReference type="EMBL" id="KAH7943735.1"/>
    </source>
</evidence>
<keyword evidence="3" id="KW-1185">Reference proteome</keyword>
<feature type="region of interest" description="Disordered" evidence="1">
    <location>
        <begin position="75"/>
        <end position="108"/>
    </location>
</feature>